<accession>A0A0D2TQC9</accession>
<evidence type="ECO:0000259" key="16">
    <source>
        <dbReference type="PROSITE" id="PS50089"/>
    </source>
</evidence>
<dbReference type="InterPro" id="IPR001841">
    <property type="entry name" value="Znf_RING"/>
</dbReference>
<evidence type="ECO:0000256" key="12">
    <source>
        <dbReference type="ARBA" id="ARBA00023136"/>
    </source>
</evidence>
<evidence type="ECO:0000313" key="17">
    <source>
        <dbReference type="EMBL" id="KJB57101.1"/>
    </source>
</evidence>
<keyword evidence="7" id="KW-0479">Metal-binding</keyword>
<evidence type="ECO:0000256" key="8">
    <source>
        <dbReference type="ARBA" id="ARBA00022771"/>
    </source>
</evidence>
<dbReference type="Proteomes" id="UP000032304">
    <property type="component" value="Chromosome 9"/>
</dbReference>
<evidence type="ECO:0000256" key="11">
    <source>
        <dbReference type="ARBA" id="ARBA00022989"/>
    </source>
</evidence>
<dbReference type="PANTHER" id="PTHR46913:SF1">
    <property type="entry name" value="RING-H2 FINGER PROTEIN ATL16"/>
    <property type="match status" value="1"/>
</dbReference>
<keyword evidence="9" id="KW-0833">Ubl conjugation pathway</keyword>
<comment type="subcellular location">
    <subcellularLocation>
        <location evidence="2">Membrane</location>
        <topology evidence="2">Single-pass membrane protein</topology>
    </subcellularLocation>
</comment>
<gene>
    <name evidence="17" type="ORF">B456_009G148200</name>
</gene>
<dbReference type="InterPro" id="IPR044600">
    <property type="entry name" value="ATL1/ATL16-like"/>
</dbReference>
<evidence type="ECO:0000256" key="13">
    <source>
        <dbReference type="ARBA" id="ARBA00024209"/>
    </source>
</evidence>
<feature type="domain" description="RING-type" evidence="16">
    <location>
        <begin position="40"/>
        <end position="82"/>
    </location>
</feature>
<keyword evidence="15" id="KW-0732">Signal</keyword>
<evidence type="ECO:0000256" key="9">
    <source>
        <dbReference type="ARBA" id="ARBA00022786"/>
    </source>
</evidence>
<dbReference type="Pfam" id="PF13639">
    <property type="entry name" value="zf-RING_2"/>
    <property type="match status" value="1"/>
</dbReference>
<keyword evidence="12" id="KW-0472">Membrane</keyword>
<keyword evidence="6" id="KW-0812">Transmembrane</keyword>
<evidence type="ECO:0000256" key="10">
    <source>
        <dbReference type="ARBA" id="ARBA00022833"/>
    </source>
</evidence>
<dbReference type="GO" id="GO:0008270">
    <property type="term" value="F:zinc ion binding"/>
    <property type="evidence" value="ECO:0007669"/>
    <property type="project" value="UniProtKB-KW"/>
</dbReference>
<dbReference type="UniPathway" id="UPA00143"/>
<dbReference type="PANTHER" id="PTHR46913">
    <property type="entry name" value="RING-H2 FINGER PROTEIN ATL16"/>
    <property type="match status" value="1"/>
</dbReference>
<dbReference type="SUPFAM" id="SSF57850">
    <property type="entry name" value="RING/U-box"/>
    <property type="match status" value="1"/>
</dbReference>
<dbReference type="AlphaFoldDB" id="A0A0D2TQC9"/>
<dbReference type="PROSITE" id="PS50089">
    <property type="entry name" value="ZF_RING_2"/>
    <property type="match status" value="1"/>
</dbReference>
<comment type="similarity">
    <text evidence="13">Belongs to the RING-type zinc finger family. ATL subfamily.</text>
</comment>
<evidence type="ECO:0000256" key="15">
    <source>
        <dbReference type="SAM" id="SignalP"/>
    </source>
</evidence>
<dbReference type="GO" id="GO:0061630">
    <property type="term" value="F:ubiquitin protein ligase activity"/>
    <property type="evidence" value="ECO:0007669"/>
    <property type="project" value="UniProtKB-EC"/>
</dbReference>
<keyword evidence="11" id="KW-1133">Transmembrane helix</keyword>
<protein>
    <recommendedName>
        <fullName evidence="4">RING-type E3 ubiquitin transferase</fullName>
        <ecNumber evidence="4">2.3.2.27</ecNumber>
    </recommendedName>
</protein>
<dbReference type="InterPro" id="IPR013083">
    <property type="entry name" value="Znf_RING/FYVE/PHD"/>
</dbReference>
<evidence type="ECO:0000256" key="1">
    <source>
        <dbReference type="ARBA" id="ARBA00000900"/>
    </source>
</evidence>
<dbReference type="SMART" id="SM00184">
    <property type="entry name" value="RING"/>
    <property type="match status" value="1"/>
</dbReference>
<feature type="signal peptide" evidence="15">
    <location>
        <begin position="1"/>
        <end position="16"/>
    </location>
</feature>
<dbReference type="GO" id="GO:0016020">
    <property type="term" value="C:membrane"/>
    <property type="evidence" value="ECO:0007669"/>
    <property type="project" value="UniProtKB-SubCell"/>
</dbReference>
<evidence type="ECO:0000256" key="7">
    <source>
        <dbReference type="ARBA" id="ARBA00022723"/>
    </source>
</evidence>
<dbReference type="EC" id="2.3.2.27" evidence="4"/>
<comment type="catalytic activity">
    <reaction evidence="1">
        <text>S-ubiquitinyl-[E2 ubiquitin-conjugating enzyme]-L-cysteine + [acceptor protein]-L-lysine = [E2 ubiquitin-conjugating enzyme]-L-cysteine + N(6)-ubiquitinyl-[acceptor protein]-L-lysine.</text>
        <dbReference type="EC" id="2.3.2.27"/>
    </reaction>
</comment>
<feature type="chain" id="PRO_5002268034" description="RING-type E3 ubiquitin transferase" evidence="15">
    <location>
        <begin position="17"/>
        <end position="126"/>
    </location>
</feature>
<evidence type="ECO:0000256" key="2">
    <source>
        <dbReference type="ARBA" id="ARBA00004167"/>
    </source>
</evidence>
<dbReference type="EMBL" id="CM001748">
    <property type="protein sequence ID" value="KJB57101.1"/>
    <property type="molecule type" value="Genomic_DNA"/>
</dbReference>
<evidence type="ECO:0000313" key="18">
    <source>
        <dbReference type="Proteomes" id="UP000032304"/>
    </source>
</evidence>
<keyword evidence="10" id="KW-0862">Zinc</keyword>
<keyword evidence="8 14" id="KW-0863">Zinc-finger</keyword>
<dbReference type="Gene3D" id="3.30.40.10">
    <property type="entry name" value="Zinc/RING finger domain, C3HC4 (zinc finger)"/>
    <property type="match status" value="1"/>
</dbReference>
<evidence type="ECO:0000256" key="4">
    <source>
        <dbReference type="ARBA" id="ARBA00012483"/>
    </source>
</evidence>
<sequence>MLPIILLIFMASLVASSLCVYQKVSKRWFVGSGSGHEVECVVCLSKVCKGEKLRSLPICHHSFHLDCIGSWLRVRPTCPLCRISVAPERNFLIASLLSLAKRLGKWVENPLYLELRTAVCESFGYI</sequence>
<name>A0A0D2TQC9_GOSRA</name>
<evidence type="ECO:0000256" key="6">
    <source>
        <dbReference type="ARBA" id="ARBA00022692"/>
    </source>
</evidence>
<keyword evidence="18" id="KW-1185">Reference proteome</keyword>
<proteinExistence type="inferred from homology"/>
<dbReference type="Gramene" id="KJB57101">
    <property type="protein sequence ID" value="KJB57101"/>
    <property type="gene ID" value="B456_009G148200"/>
</dbReference>
<evidence type="ECO:0000256" key="3">
    <source>
        <dbReference type="ARBA" id="ARBA00004906"/>
    </source>
</evidence>
<organism evidence="17 18">
    <name type="scientific">Gossypium raimondii</name>
    <name type="common">Peruvian cotton</name>
    <name type="synonym">Gossypium klotzschianum subsp. raimondii</name>
    <dbReference type="NCBI Taxonomy" id="29730"/>
    <lineage>
        <taxon>Eukaryota</taxon>
        <taxon>Viridiplantae</taxon>
        <taxon>Streptophyta</taxon>
        <taxon>Embryophyta</taxon>
        <taxon>Tracheophyta</taxon>
        <taxon>Spermatophyta</taxon>
        <taxon>Magnoliopsida</taxon>
        <taxon>eudicotyledons</taxon>
        <taxon>Gunneridae</taxon>
        <taxon>Pentapetalae</taxon>
        <taxon>rosids</taxon>
        <taxon>malvids</taxon>
        <taxon>Malvales</taxon>
        <taxon>Malvaceae</taxon>
        <taxon>Malvoideae</taxon>
        <taxon>Gossypium</taxon>
    </lineage>
</organism>
<dbReference type="GO" id="GO:0016567">
    <property type="term" value="P:protein ubiquitination"/>
    <property type="evidence" value="ECO:0007669"/>
    <property type="project" value="UniProtKB-UniPathway"/>
</dbReference>
<dbReference type="eggNOG" id="KOG0800">
    <property type="taxonomic scope" value="Eukaryota"/>
</dbReference>
<evidence type="ECO:0000256" key="5">
    <source>
        <dbReference type="ARBA" id="ARBA00022679"/>
    </source>
</evidence>
<reference evidence="17 18" key="1">
    <citation type="journal article" date="2012" name="Nature">
        <title>Repeated polyploidization of Gossypium genomes and the evolution of spinnable cotton fibres.</title>
        <authorList>
            <person name="Paterson A.H."/>
            <person name="Wendel J.F."/>
            <person name="Gundlach H."/>
            <person name="Guo H."/>
            <person name="Jenkins J."/>
            <person name="Jin D."/>
            <person name="Llewellyn D."/>
            <person name="Showmaker K.C."/>
            <person name="Shu S."/>
            <person name="Udall J."/>
            <person name="Yoo M.J."/>
            <person name="Byers R."/>
            <person name="Chen W."/>
            <person name="Doron-Faigenboim A."/>
            <person name="Duke M.V."/>
            <person name="Gong L."/>
            <person name="Grimwood J."/>
            <person name="Grover C."/>
            <person name="Grupp K."/>
            <person name="Hu G."/>
            <person name="Lee T.H."/>
            <person name="Li J."/>
            <person name="Lin L."/>
            <person name="Liu T."/>
            <person name="Marler B.S."/>
            <person name="Page J.T."/>
            <person name="Roberts A.W."/>
            <person name="Romanel E."/>
            <person name="Sanders W.S."/>
            <person name="Szadkowski E."/>
            <person name="Tan X."/>
            <person name="Tang H."/>
            <person name="Xu C."/>
            <person name="Wang J."/>
            <person name="Wang Z."/>
            <person name="Zhang D."/>
            <person name="Zhang L."/>
            <person name="Ashrafi H."/>
            <person name="Bedon F."/>
            <person name="Bowers J.E."/>
            <person name="Brubaker C.L."/>
            <person name="Chee P.W."/>
            <person name="Das S."/>
            <person name="Gingle A.R."/>
            <person name="Haigler C.H."/>
            <person name="Harker D."/>
            <person name="Hoffmann L.V."/>
            <person name="Hovav R."/>
            <person name="Jones D.C."/>
            <person name="Lemke C."/>
            <person name="Mansoor S."/>
            <person name="ur Rahman M."/>
            <person name="Rainville L.N."/>
            <person name="Rambani A."/>
            <person name="Reddy U.K."/>
            <person name="Rong J.K."/>
            <person name="Saranga Y."/>
            <person name="Scheffler B.E."/>
            <person name="Scheffler J.A."/>
            <person name="Stelly D.M."/>
            <person name="Triplett B.A."/>
            <person name="Van Deynze A."/>
            <person name="Vaslin M.F."/>
            <person name="Waghmare V.N."/>
            <person name="Walford S.A."/>
            <person name="Wright R.J."/>
            <person name="Zaki E.A."/>
            <person name="Zhang T."/>
            <person name="Dennis E.S."/>
            <person name="Mayer K.F."/>
            <person name="Peterson D.G."/>
            <person name="Rokhsar D.S."/>
            <person name="Wang X."/>
            <person name="Schmutz J."/>
        </authorList>
    </citation>
    <scope>NUCLEOTIDE SEQUENCE [LARGE SCALE GENOMIC DNA]</scope>
</reference>
<dbReference type="OMA" id="SKRWFVG"/>
<comment type="pathway">
    <text evidence="3">Protein modification; protein ubiquitination.</text>
</comment>
<keyword evidence="5" id="KW-0808">Transferase</keyword>
<evidence type="ECO:0000256" key="14">
    <source>
        <dbReference type="PROSITE-ProRule" id="PRU00175"/>
    </source>
</evidence>